<dbReference type="PANTHER" id="PTHR47266">
    <property type="entry name" value="ENDONUCLEASE-RELATED"/>
    <property type="match status" value="1"/>
</dbReference>
<dbReference type="InterPro" id="IPR041588">
    <property type="entry name" value="Integrase_H2C2"/>
</dbReference>
<keyword evidence="3" id="KW-1185">Reference proteome</keyword>
<dbReference type="Gene3D" id="1.10.340.70">
    <property type="match status" value="1"/>
</dbReference>
<reference evidence="2" key="1">
    <citation type="submission" date="2021-03" db="EMBL/GenBank/DDBJ databases">
        <authorList>
            <person name="Bekaert M."/>
        </authorList>
    </citation>
    <scope>NUCLEOTIDE SEQUENCE</scope>
</reference>
<dbReference type="Pfam" id="PF17921">
    <property type="entry name" value="Integrase_H2C2"/>
    <property type="match status" value="1"/>
</dbReference>
<evidence type="ECO:0000313" key="2">
    <source>
        <dbReference type="EMBL" id="CAG2211378.1"/>
    </source>
</evidence>
<dbReference type="AlphaFoldDB" id="A0A8S3S384"/>
<dbReference type="InterPro" id="IPR052160">
    <property type="entry name" value="Gypsy_RT_Integrase-like"/>
</dbReference>
<sequence>MVTKWVETDERPNYKDVSDKGFFLRSLWNQWNNLELRDGLIYRRFEDPATKIVKMQAIIPLSERKKVLQFSHVDKCSAHLGIHKTLAKIRQSYYWPELQNDARTYVNGCDKCAKRKSPQKSKRALMALVEANGPMERIATDILGELPETESVHPSTTTGQTPNSLMLGRELSTPLDIMYEMPPSVKDIPAHKWAWELKEKLNKNKQTLRTESDNNTFVPLDTENNTAEDDEVETPYLQQIAVHESTMPDEDVQENQLGWQITLLNSFKAMQSFTNSEDLLLNVNSAIVNPYDGFAHGAQGIRQYHIGKMKKNPSS</sequence>
<evidence type="ECO:0000259" key="1">
    <source>
        <dbReference type="Pfam" id="PF17921"/>
    </source>
</evidence>
<name>A0A8S3S384_MYTED</name>
<protein>
    <recommendedName>
        <fullName evidence="1">Integrase zinc-binding domain-containing protein</fullName>
    </recommendedName>
</protein>
<proteinExistence type="predicted"/>
<comment type="caution">
    <text evidence="2">The sequence shown here is derived from an EMBL/GenBank/DDBJ whole genome shotgun (WGS) entry which is preliminary data.</text>
</comment>
<dbReference type="OrthoDB" id="119552at2759"/>
<dbReference type="Proteomes" id="UP000683360">
    <property type="component" value="Unassembled WGS sequence"/>
</dbReference>
<dbReference type="FunFam" id="1.10.340.70:FF:000001">
    <property type="entry name" value="Retrovirus-related Pol polyprotein from transposon gypsy-like Protein"/>
    <property type="match status" value="1"/>
</dbReference>
<gene>
    <name evidence="2" type="ORF">MEDL_25423</name>
</gene>
<dbReference type="EMBL" id="CAJPWZ010001260">
    <property type="protein sequence ID" value="CAG2211378.1"/>
    <property type="molecule type" value="Genomic_DNA"/>
</dbReference>
<organism evidence="2 3">
    <name type="scientific">Mytilus edulis</name>
    <name type="common">Blue mussel</name>
    <dbReference type="NCBI Taxonomy" id="6550"/>
    <lineage>
        <taxon>Eukaryota</taxon>
        <taxon>Metazoa</taxon>
        <taxon>Spiralia</taxon>
        <taxon>Lophotrochozoa</taxon>
        <taxon>Mollusca</taxon>
        <taxon>Bivalvia</taxon>
        <taxon>Autobranchia</taxon>
        <taxon>Pteriomorphia</taxon>
        <taxon>Mytilida</taxon>
        <taxon>Mytiloidea</taxon>
        <taxon>Mytilidae</taxon>
        <taxon>Mytilinae</taxon>
        <taxon>Mytilus</taxon>
    </lineage>
</organism>
<feature type="domain" description="Integrase zinc-binding" evidence="1">
    <location>
        <begin position="59"/>
        <end position="117"/>
    </location>
</feature>
<accession>A0A8S3S384</accession>
<evidence type="ECO:0000313" key="3">
    <source>
        <dbReference type="Proteomes" id="UP000683360"/>
    </source>
</evidence>